<comment type="caution">
    <text evidence="2">The sequence shown here is derived from an EMBL/GenBank/DDBJ whole genome shotgun (WGS) entry which is preliminary data.</text>
</comment>
<gene>
    <name evidence="1" type="ORF">KSL4_0748</name>
    <name evidence="2" type="ORF">PL111_2018</name>
</gene>
<accession>A0AAN2QTZ9</accession>
<dbReference type="Proteomes" id="UP000199047">
    <property type="component" value="Unassembled WGS sequence"/>
</dbReference>
<evidence type="ECO:0000313" key="2">
    <source>
        <dbReference type="EMBL" id="CUW07881.1"/>
    </source>
</evidence>
<dbReference type="AlphaFoldDB" id="A0AAN2QTZ9"/>
<organism evidence="2 3">
    <name type="scientific">Leuconostoc inhae</name>
    <dbReference type="NCBI Taxonomy" id="178001"/>
    <lineage>
        <taxon>Bacteria</taxon>
        <taxon>Bacillati</taxon>
        <taxon>Bacillota</taxon>
        <taxon>Bacilli</taxon>
        <taxon>Lactobacillales</taxon>
        <taxon>Lactobacillaceae</taxon>
        <taxon>Leuconostoc</taxon>
    </lineage>
</organism>
<evidence type="ECO:0000313" key="3">
    <source>
        <dbReference type="Proteomes" id="UP000198868"/>
    </source>
</evidence>
<keyword evidence="4" id="KW-1185">Reference proteome</keyword>
<name>A0AAN2QTZ9_9LACO</name>
<dbReference type="GO" id="GO:0015031">
    <property type="term" value="P:protein transport"/>
    <property type="evidence" value="ECO:0007669"/>
    <property type="project" value="InterPro"/>
</dbReference>
<dbReference type="EMBL" id="FBTU01000011">
    <property type="protein sequence ID" value="CUW07881.1"/>
    <property type="molecule type" value="Genomic_DNA"/>
</dbReference>
<dbReference type="InterPro" id="IPR022372">
    <property type="entry name" value="Accessory_SS_Asp1"/>
</dbReference>
<reference evidence="3 4" key="1">
    <citation type="submission" date="2015-12" db="EMBL/GenBank/DDBJ databases">
        <authorList>
            <person name="Andreevskaya M."/>
        </authorList>
    </citation>
    <scope>NUCLEOTIDE SEQUENCE [LARGE SCALE GENOMIC DNA]</scope>
    <source>
        <strain evidence="1 4">KSL4-2</strain>
        <strain evidence="2 3">PL111</strain>
    </source>
</reference>
<proteinExistence type="predicted"/>
<dbReference type="EMBL" id="FBTB01000001">
    <property type="protein sequence ID" value="CUW03337.1"/>
    <property type="molecule type" value="Genomic_DNA"/>
</dbReference>
<evidence type="ECO:0000313" key="4">
    <source>
        <dbReference type="Proteomes" id="UP000199047"/>
    </source>
</evidence>
<dbReference type="NCBIfam" id="TIGR03713">
    <property type="entry name" value="acc_sec_asp1"/>
    <property type="match status" value="1"/>
</dbReference>
<protein>
    <submittedName>
        <fullName evidence="2">Accessory secretory protein Asp1</fullName>
    </submittedName>
</protein>
<dbReference type="Pfam" id="PF16993">
    <property type="entry name" value="Asp1"/>
    <property type="match status" value="1"/>
</dbReference>
<dbReference type="Proteomes" id="UP000198868">
    <property type="component" value="Unassembled WGS sequence"/>
</dbReference>
<dbReference type="RefSeq" id="WP_060391336.1">
    <property type="nucleotide sequence ID" value="NZ_FBSX01000023.1"/>
</dbReference>
<evidence type="ECO:0000313" key="1">
    <source>
        <dbReference type="EMBL" id="CUW03337.1"/>
    </source>
</evidence>
<sequence length="529" mass="61234">MFYFVPYWYGESKATTFDDTVNQIRMFEAVHENSETIICEYSPQIRCFLHQQNLSLNKYWSVFDMIQNIEDVNNKIVDFNDLSWPIESEFVYTPFRVNVILAGKTFANISFGLESQLSSVSYFDDDQISKTLIFDDRGFLSSIIYFSAGKKTVQEYFDVSGIWQIRVTYLTESEKIVINPMSYHRFKKSTYHSLNDLIQEMINYHFANESDLKHATLIIAANEKYNQLLLNLSYRPSNLVLSFFKNRYEYKKNEQLLMDELSLADIVITDTIGQLEDIKEIVVAKNNSHLVNKLQHITPYDTRFQLGISQQYKELTILLNTQELSKEEIIFVLCTILSCMADNNLIALSIACSEENNAEKIDDYIKQVLVGYYHLDNNVILNDLQMDNTTDENKLGDRDNAGDTQQPVGVSLYKRISMHTFQTENDMIQAFEKVRLIIDISHRPNIYTQIAGISAGIPQINLSASPYIINQQNGLIIQDLSELKKAIDYYLIGLSHWNTALVYAVQQMRQYTNGAIVRKWRHILGEENG</sequence>